<dbReference type="AlphaFoldDB" id="A0A8G2CB13"/>
<accession>A0A8G2CB13</accession>
<reference evidence="2 5" key="2">
    <citation type="submission" date="2024-07" db="EMBL/GenBank/DDBJ databases">
        <title>Active virus-host system and metabolic interactions in a Lokiarchaeon culture.</title>
        <authorList>
            <person name="Ponce Toledo R.I."/>
            <person name="Rodrigues Oliveira T."/>
            <person name="Schleper C."/>
        </authorList>
    </citation>
    <scope>NUCLEOTIDE SEQUENCE [LARGE SCALE GENOMIC DNA]</scope>
    <source>
        <strain evidence="2 5">B35</strain>
    </source>
</reference>
<dbReference type="RefSeq" id="WP_019999712.1">
    <property type="nucleotide sequence ID" value="NZ_CP192217.1"/>
</dbReference>
<evidence type="ECO:0000313" key="2">
    <source>
        <dbReference type="EMBL" id="MEZ6854001.1"/>
    </source>
</evidence>
<evidence type="ECO:0000313" key="3">
    <source>
        <dbReference type="EMBL" id="SHJ45839.1"/>
    </source>
</evidence>
<dbReference type="PROSITE" id="PS01124">
    <property type="entry name" value="HTH_ARAC_FAMILY_2"/>
    <property type="match status" value="1"/>
</dbReference>
<dbReference type="GO" id="GO:0043565">
    <property type="term" value="F:sequence-specific DNA binding"/>
    <property type="evidence" value="ECO:0007669"/>
    <property type="project" value="InterPro"/>
</dbReference>
<keyword evidence="5" id="KW-1185">Reference proteome</keyword>
<feature type="domain" description="HTH araC/xylS-type" evidence="1">
    <location>
        <begin position="9"/>
        <end position="111"/>
    </location>
</feature>
<evidence type="ECO:0000259" key="1">
    <source>
        <dbReference type="PROSITE" id="PS01124"/>
    </source>
</evidence>
<evidence type="ECO:0000313" key="5">
    <source>
        <dbReference type="Proteomes" id="UP001568358"/>
    </source>
</evidence>
<dbReference type="EMBL" id="JBFSOO010000007">
    <property type="protein sequence ID" value="MEZ6854001.1"/>
    <property type="molecule type" value="Genomic_DNA"/>
</dbReference>
<sequence length="117" mass="13812">MDEQKKIVERIASIVLAASNNELSVMQTASILQKMNISRSYSSNLLKKYTEFSIFKFIEQEKMYRLRLKISQDRKYTIENACIEFGICKQDHVIEKFKKKYIVTPGSYKKIHHKEVT</sequence>
<dbReference type="Gene3D" id="1.10.10.60">
    <property type="entry name" value="Homeodomain-like"/>
    <property type="match status" value="1"/>
</dbReference>
<dbReference type="InterPro" id="IPR018060">
    <property type="entry name" value="HTH_AraC"/>
</dbReference>
<proteinExistence type="predicted"/>
<protein>
    <submittedName>
        <fullName evidence="3">AraC-type DNA-binding protein</fullName>
    </submittedName>
    <submittedName>
        <fullName evidence="2">Helix-turn-helix domain-containing protein</fullName>
    </submittedName>
</protein>
<dbReference type="EMBL" id="FQZR01000006">
    <property type="protein sequence ID" value="SHJ45839.1"/>
    <property type="molecule type" value="Genomic_DNA"/>
</dbReference>
<keyword evidence="3" id="KW-0238">DNA-binding</keyword>
<dbReference type="GO" id="GO:0003700">
    <property type="term" value="F:DNA-binding transcription factor activity"/>
    <property type="evidence" value="ECO:0007669"/>
    <property type="project" value="InterPro"/>
</dbReference>
<dbReference type="Proteomes" id="UP000184001">
    <property type="component" value="Unassembled WGS sequence"/>
</dbReference>
<organism evidence="3 4">
    <name type="scientific">Halodesulfovibrio aestuarii</name>
    <dbReference type="NCBI Taxonomy" id="126333"/>
    <lineage>
        <taxon>Bacteria</taxon>
        <taxon>Pseudomonadati</taxon>
        <taxon>Thermodesulfobacteriota</taxon>
        <taxon>Desulfovibrionia</taxon>
        <taxon>Desulfovibrionales</taxon>
        <taxon>Desulfovibrionaceae</taxon>
        <taxon>Halodesulfovibrio</taxon>
    </lineage>
</organism>
<name>A0A8G2CB13_9BACT</name>
<evidence type="ECO:0000313" key="4">
    <source>
        <dbReference type="Proteomes" id="UP000184001"/>
    </source>
</evidence>
<gene>
    <name evidence="2" type="ORF">AB2Z07_10755</name>
    <name evidence="3" type="ORF">SAMN05660830_02471</name>
</gene>
<dbReference type="Proteomes" id="UP001568358">
    <property type="component" value="Unassembled WGS sequence"/>
</dbReference>
<comment type="caution">
    <text evidence="3">The sequence shown here is derived from an EMBL/GenBank/DDBJ whole genome shotgun (WGS) entry which is preliminary data.</text>
</comment>
<reference evidence="3 4" key="1">
    <citation type="submission" date="2016-11" db="EMBL/GenBank/DDBJ databases">
        <authorList>
            <person name="Varghese N."/>
            <person name="Submissions S."/>
        </authorList>
    </citation>
    <scope>NUCLEOTIDE SEQUENCE [LARGE SCALE GENOMIC DNA]</scope>
    <source>
        <strain evidence="3 4">DSM 17919</strain>
    </source>
</reference>